<proteinExistence type="predicted"/>
<accession>M4QTK0</accession>
<evidence type="ECO:0000313" key="2">
    <source>
        <dbReference type="Proteomes" id="UP000201252"/>
    </source>
</evidence>
<reference evidence="1 2" key="1">
    <citation type="submission" date="2010-10" db="EMBL/GenBank/DDBJ databases">
        <title>The Genome Sequence of Synechococcus phage S-SKS1.</title>
        <authorList>
            <consortium name="The Broad Institute Genome Sequencing Platform"/>
            <person name="Henn M.R."/>
            <person name="Clokie M."/>
            <person name="Levin J."/>
            <person name="Malboeuf C."/>
            <person name="Casali M."/>
            <person name="Russ C."/>
            <person name="Lennon N."/>
            <person name="Chapman S.B."/>
            <person name="Erlich R."/>
            <person name="Young S.K."/>
            <person name="Yandava C."/>
            <person name="Zeng Q."/>
            <person name="Alvarado L."/>
            <person name="Anderson S."/>
            <person name="Berlin A."/>
            <person name="Chen Z."/>
            <person name="Freedman E."/>
            <person name="Gellesch M."/>
            <person name="Goldberg J."/>
            <person name="Green L."/>
            <person name="Griggs A."/>
            <person name="Gujja S."/>
            <person name="Heilman E.R."/>
            <person name="Heiman D."/>
            <person name="Hollinger A."/>
            <person name="Howarth C."/>
            <person name="Larson L."/>
            <person name="Mehta T."/>
            <person name="Pearson M."/>
            <person name="Roberts A."/>
            <person name="Ryan E."/>
            <person name="Saif S."/>
            <person name="Shea T."/>
            <person name="Shenoy N."/>
            <person name="Sisk P."/>
            <person name="Stolte C."/>
            <person name="Sykes S."/>
            <person name="White J."/>
            <person name="Haas B."/>
            <person name="Nusbaum C."/>
            <person name="Birren B."/>
        </authorList>
    </citation>
    <scope>NUCLEOTIDE SEQUENCE [LARGE SCALE GENOMIC DNA]</scope>
</reference>
<organism evidence="1 2">
    <name type="scientific">Synechococcus phage S-SKS1</name>
    <dbReference type="NCBI Taxonomy" id="754042"/>
    <lineage>
        <taxon>Viruses</taxon>
        <taxon>Duplodnaviria</taxon>
        <taxon>Heunggongvirae</taxon>
        <taxon>Uroviricota</taxon>
        <taxon>Caudoviricetes</taxon>
        <taxon>Llyrvirus</taxon>
        <taxon>Llyrvirus SSKS1</taxon>
    </lineage>
</organism>
<name>M4QTK0_9CAUD</name>
<dbReference type="OrthoDB" id="20807at10239"/>
<sequence length="138" mass="15633">MGTRSRIGIELQDQSIVSVYCHYDGYPAFNGKVLRDNYDTVEKVKGLIDGGNMSCTWTNAGWSNETLPETGALYYTMRGESLEDNAPRLDKDMEEFFSDGEEYSYIFRNGNWFAYDMHQFEDMVAPEPVEIPAGALAV</sequence>
<dbReference type="Proteomes" id="UP000201252">
    <property type="component" value="Segment"/>
</dbReference>
<dbReference type="KEGG" id="vg:15011124"/>
<dbReference type="GeneID" id="15011124"/>
<dbReference type="EMBL" id="HQ633071">
    <property type="protein sequence ID" value="AGH31719.1"/>
    <property type="molecule type" value="Genomic_DNA"/>
</dbReference>
<gene>
    <name evidence="1" type="ORF">SWZG_00213</name>
</gene>
<protein>
    <submittedName>
        <fullName evidence="1">Uncharacterized protein</fullName>
    </submittedName>
</protein>
<dbReference type="RefSeq" id="YP_007674571.1">
    <property type="nucleotide sequence ID" value="NC_020851.1"/>
</dbReference>
<keyword evidence="2" id="KW-1185">Reference proteome</keyword>
<evidence type="ECO:0000313" key="1">
    <source>
        <dbReference type="EMBL" id="AGH31719.1"/>
    </source>
</evidence>